<evidence type="ECO:0000313" key="2">
    <source>
        <dbReference type="EMBL" id="MET3790234.1"/>
    </source>
</evidence>
<dbReference type="InterPro" id="IPR003795">
    <property type="entry name" value="DUF192"/>
</dbReference>
<reference evidence="2 3" key="1">
    <citation type="submission" date="2024-06" db="EMBL/GenBank/DDBJ databases">
        <title>Genomic Encyclopedia of Type Strains, Phase IV (KMG-IV): sequencing the most valuable type-strain genomes for metagenomic binning, comparative biology and taxonomic classification.</title>
        <authorList>
            <person name="Goeker M."/>
        </authorList>
    </citation>
    <scope>NUCLEOTIDE SEQUENCE [LARGE SCALE GENOMIC DNA]</scope>
    <source>
        <strain evidence="2 3">DSM 27865</strain>
    </source>
</reference>
<accession>A0ABV2MTW0</accession>
<organism evidence="2 3">
    <name type="scientific">Aquamicrobium terrae</name>
    <dbReference type="NCBI Taxonomy" id="1324945"/>
    <lineage>
        <taxon>Bacteria</taxon>
        <taxon>Pseudomonadati</taxon>
        <taxon>Pseudomonadota</taxon>
        <taxon>Alphaproteobacteria</taxon>
        <taxon>Hyphomicrobiales</taxon>
        <taxon>Phyllobacteriaceae</taxon>
        <taxon>Aquamicrobium</taxon>
    </lineage>
</organism>
<gene>
    <name evidence="2" type="ORF">ABID37_000418</name>
</gene>
<dbReference type="Pfam" id="PF02643">
    <property type="entry name" value="DUF192"/>
    <property type="match status" value="1"/>
</dbReference>
<protein>
    <submittedName>
        <fullName evidence="2">Uncharacterized membrane protein (UPF0127 family)</fullName>
    </submittedName>
</protein>
<dbReference type="Gene3D" id="2.60.120.1140">
    <property type="entry name" value="Protein of unknown function DUF192"/>
    <property type="match status" value="1"/>
</dbReference>
<dbReference type="Proteomes" id="UP001549076">
    <property type="component" value="Unassembled WGS sequence"/>
</dbReference>
<dbReference type="PANTHER" id="PTHR37953">
    <property type="entry name" value="UPF0127 PROTEIN MJ1496"/>
    <property type="match status" value="1"/>
</dbReference>
<sequence>MTARRWSSVAGALAWLAVLVSAPPPSFAQNSGDAVQQPMLLPVDPEPLVIATKAGPRSFTIEVAADASERAAGLMHRQSMPDDRGMLFVFEETRPVSFWMKNTPMPLDLVFIAENGRIEAVLPGQPYSIAPISPGKPARYVLELKAGTAEREGIAEGDVVNHPRVMASGSGQSSSGG</sequence>
<dbReference type="RefSeq" id="WP_354192338.1">
    <property type="nucleotide sequence ID" value="NZ_JBEPML010000001.1"/>
</dbReference>
<evidence type="ECO:0000313" key="3">
    <source>
        <dbReference type="Proteomes" id="UP001549076"/>
    </source>
</evidence>
<keyword evidence="3" id="KW-1185">Reference proteome</keyword>
<feature type="chain" id="PRO_5046003793" evidence="1">
    <location>
        <begin position="29"/>
        <end position="177"/>
    </location>
</feature>
<evidence type="ECO:0000256" key="1">
    <source>
        <dbReference type="SAM" id="SignalP"/>
    </source>
</evidence>
<dbReference type="EMBL" id="JBEPML010000001">
    <property type="protein sequence ID" value="MET3790234.1"/>
    <property type="molecule type" value="Genomic_DNA"/>
</dbReference>
<proteinExistence type="predicted"/>
<name>A0ABV2MTW0_9HYPH</name>
<keyword evidence="1" id="KW-0732">Signal</keyword>
<dbReference type="PANTHER" id="PTHR37953:SF1">
    <property type="entry name" value="UPF0127 PROTEIN MJ1496"/>
    <property type="match status" value="1"/>
</dbReference>
<comment type="caution">
    <text evidence="2">The sequence shown here is derived from an EMBL/GenBank/DDBJ whole genome shotgun (WGS) entry which is preliminary data.</text>
</comment>
<feature type="signal peptide" evidence="1">
    <location>
        <begin position="1"/>
        <end position="28"/>
    </location>
</feature>
<dbReference type="InterPro" id="IPR038695">
    <property type="entry name" value="Saro_0823-like_sf"/>
</dbReference>